<proteinExistence type="predicted"/>
<reference evidence="4 5" key="1">
    <citation type="journal article" date="2018" name="Sci. Rep.">
        <title>Characterisation of pathogen-specific regions and novel effector candidates in Fusarium oxysporum f. sp. cepae.</title>
        <authorList>
            <person name="Armitage A.D."/>
            <person name="Taylor A."/>
            <person name="Sobczyk M.K."/>
            <person name="Baxter L."/>
            <person name="Greenfield B.P."/>
            <person name="Bates H.J."/>
            <person name="Wilson F."/>
            <person name="Jackson A.C."/>
            <person name="Ott S."/>
            <person name="Harrison R.J."/>
            <person name="Clarkson J.P."/>
        </authorList>
    </citation>
    <scope>NUCLEOTIDE SEQUENCE [LARGE SCALE GENOMIC DNA]</scope>
    <source>
        <strain evidence="4 5">Fp_A8</strain>
    </source>
</reference>
<dbReference type="Pfam" id="PF25053">
    <property type="entry name" value="DUF7791"/>
    <property type="match status" value="1"/>
</dbReference>
<evidence type="ECO:0000313" key="5">
    <source>
        <dbReference type="Proteomes" id="UP000283569"/>
    </source>
</evidence>
<dbReference type="SUPFAM" id="SSF52540">
    <property type="entry name" value="P-loop containing nucleoside triphosphate hydrolases"/>
    <property type="match status" value="1"/>
</dbReference>
<dbReference type="Proteomes" id="UP000283569">
    <property type="component" value="Unassembled WGS sequence"/>
</dbReference>
<dbReference type="InterPro" id="IPR007111">
    <property type="entry name" value="NACHT_NTPase"/>
</dbReference>
<dbReference type="Pfam" id="PF24883">
    <property type="entry name" value="NPHP3_N"/>
    <property type="match status" value="1"/>
</dbReference>
<gene>
    <name evidence="4" type="ORF">BFJ72_g7260</name>
</gene>
<name>A0A420TAF8_GIBIN</name>
<feature type="domain" description="NACHT" evidence="3">
    <location>
        <begin position="297"/>
        <end position="449"/>
    </location>
</feature>
<dbReference type="PANTHER" id="PTHR10039:SF5">
    <property type="entry name" value="NACHT DOMAIN-CONTAINING PROTEIN"/>
    <property type="match status" value="1"/>
</dbReference>
<dbReference type="PROSITE" id="PS50837">
    <property type="entry name" value="NACHT"/>
    <property type="match status" value="1"/>
</dbReference>
<dbReference type="EMBL" id="MRDB01000023">
    <property type="protein sequence ID" value="RKL38449.1"/>
    <property type="molecule type" value="Genomic_DNA"/>
</dbReference>
<dbReference type="Gene3D" id="3.40.50.300">
    <property type="entry name" value="P-loop containing nucleotide triphosphate hydrolases"/>
    <property type="match status" value="1"/>
</dbReference>
<dbReference type="InterPro" id="IPR027417">
    <property type="entry name" value="P-loop_NTPase"/>
</dbReference>
<evidence type="ECO:0000256" key="2">
    <source>
        <dbReference type="SAM" id="Coils"/>
    </source>
</evidence>
<evidence type="ECO:0000313" key="4">
    <source>
        <dbReference type="EMBL" id="RKL38449.1"/>
    </source>
</evidence>
<accession>A0A420TAF8</accession>
<dbReference type="InterPro" id="IPR056693">
    <property type="entry name" value="DUF7791"/>
</dbReference>
<dbReference type="PANTHER" id="PTHR10039">
    <property type="entry name" value="AMELOGENIN"/>
    <property type="match status" value="1"/>
</dbReference>
<protein>
    <recommendedName>
        <fullName evidence="3">NACHT domain-containing protein</fullName>
    </recommendedName>
</protein>
<keyword evidence="2" id="KW-0175">Coiled coil</keyword>
<feature type="coiled-coil region" evidence="2">
    <location>
        <begin position="72"/>
        <end position="99"/>
    </location>
</feature>
<keyword evidence="1" id="KW-0677">Repeat</keyword>
<evidence type="ECO:0000256" key="1">
    <source>
        <dbReference type="ARBA" id="ARBA00022737"/>
    </source>
</evidence>
<evidence type="ECO:0000259" key="3">
    <source>
        <dbReference type="PROSITE" id="PS50837"/>
    </source>
</evidence>
<comment type="caution">
    <text evidence="4">The sequence shown here is derived from an EMBL/GenBank/DDBJ whole genome shotgun (WGS) entry which is preliminary data.</text>
</comment>
<dbReference type="AlphaFoldDB" id="A0A420TAF8"/>
<organism evidence="4 5">
    <name type="scientific">Gibberella intermedia</name>
    <name type="common">Bulb rot disease fungus</name>
    <name type="synonym">Fusarium proliferatum</name>
    <dbReference type="NCBI Taxonomy" id="948311"/>
    <lineage>
        <taxon>Eukaryota</taxon>
        <taxon>Fungi</taxon>
        <taxon>Dikarya</taxon>
        <taxon>Ascomycota</taxon>
        <taxon>Pezizomycotina</taxon>
        <taxon>Sordariomycetes</taxon>
        <taxon>Hypocreomycetidae</taxon>
        <taxon>Hypocreales</taxon>
        <taxon>Nectriaceae</taxon>
        <taxon>Fusarium</taxon>
        <taxon>Fusarium fujikuroi species complex</taxon>
    </lineage>
</organism>
<dbReference type="InterPro" id="IPR056884">
    <property type="entry name" value="NPHP3-like_N"/>
</dbReference>
<sequence length="867" mass="98334">MATGLEALGAASAVLQVISFAADVAVACKKIYDGKPTSEVCVERHAKQMSDAVSRLETRCEAMANVHSRFGDQKLQSIAKECKKAAEDLEREAQFITSLHVKHSILKAVHATFTASSHQKKIQRLELSLSRYRQIMEVEIMSHLCSRSDAIGLQQEDSFKTLAADMQHLIARLAKGQTRVEDLIKEESGLVRDTIAQETARAKGAINAYTTSQALAVKAAAEAQGRSDTFLKSLKFPQMKQRYNAIMDSKDATFERVFASYDNPRTIRWGHKSSYDDIKEINRSWALFVTWLQSDTSLFYIRGKPGSGKSTLMKFIVDNDKTERLVKHYSPDTLIVSHYFWKIGVSEQNSIKGLLHSLLYQQLQSNQQFIYDILNHFTHLSSHTEYHDWSIKDLESVLHYVVNSNARHTYIFIDGIDEIGNQDGFCKLLQWIENILSLPRTKLCVSTRPEPQVIRWLDMKKAPGIFLEDLTKPDMRLFVHKKFQPLLSSQIISKETSRVLSMILIDKAQGVFLWLYLATQSLIVGIENGDSDDLLIARMYELPGQLEDLYTDMWQRFNENNPVYRETAARYLYYALQQWRIFYGTSQYNGSGHVGGIDGPTLFQVACAEDTETQEILLSGSGTLDSEETRRLCDRAKASIGIRCAGLLQVNEWEFSEDKLDTRNEVFRQVVFIHRTAYDFLVDTETGLSILENNLPSIPAVHTRLLKGLICHAVAHDVEWGLTVDMDVIFDEIIRLSERWGSDGLQAAITLLPIVQSLYDKQRIISLFSSRIAHLPFLCHFMGYSQFDDFIISSLAKEKSIDLATKILRESWLPKSVGPDKNHRVPSSRVVEALISLGADPHKDGSNQRLSRDMVPFVKVNLISLNL</sequence>